<dbReference type="AlphaFoldDB" id="A0A7H0VBX2"/>
<dbReference type="RefSeq" id="WP_210757750.1">
    <property type="nucleotide sequence ID" value="NZ_CP060139.1"/>
</dbReference>
<evidence type="ECO:0000313" key="2">
    <source>
        <dbReference type="Proteomes" id="UP000516305"/>
    </source>
</evidence>
<reference evidence="1 2" key="1">
    <citation type="submission" date="2020-08" db="EMBL/GenBank/DDBJ databases">
        <title>Croceimicrobium hydrocarbonivorans gen. nov., sp. nov., a novel marine bacterium isolated from a bacterial consortium that degrades polyethylene terephthalate.</title>
        <authorList>
            <person name="Liu R."/>
        </authorList>
    </citation>
    <scope>NUCLEOTIDE SEQUENCE [LARGE SCALE GENOMIC DNA]</scope>
    <source>
        <strain evidence="1 2">A20-9</strain>
    </source>
</reference>
<protein>
    <submittedName>
        <fullName evidence="1">Uncharacterized protein</fullName>
    </submittedName>
</protein>
<accession>A0A7H0VBX2</accession>
<sequence length="125" mass="14405">MMQLRQQEAMLSQELGGSAGVEQGFEEALLQVVGSFAADHRLQLTEFSELMIAQDQNFKIETLRLSLKGAYKDHLRLLNHLESDFKLGTVASVDFELRKNYNNQKEELYQTIFVQNLYEDDESTK</sequence>
<proteinExistence type="predicted"/>
<name>A0A7H0VBX2_9FLAO</name>
<evidence type="ECO:0000313" key="1">
    <source>
        <dbReference type="EMBL" id="QNR23220.1"/>
    </source>
</evidence>
<dbReference type="EMBL" id="CP060139">
    <property type="protein sequence ID" value="QNR23220.1"/>
    <property type="molecule type" value="Genomic_DNA"/>
</dbReference>
<organism evidence="1 2">
    <name type="scientific">Croceimicrobium hydrocarbonivorans</name>
    <dbReference type="NCBI Taxonomy" id="2761580"/>
    <lineage>
        <taxon>Bacteria</taxon>
        <taxon>Pseudomonadati</taxon>
        <taxon>Bacteroidota</taxon>
        <taxon>Flavobacteriia</taxon>
        <taxon>Flavobacteriales</taxon>
        <taxon>Owenweeksiaceae</taxon>
        <taxon>Croceimicrobium</taxon>
    </lineage>
</organism>
<dbReference type="KEGG" id="chyd:H4K34_12650"/>
<gene>
    <name evidence="1" type="ORF">H4K34_12650</name>
</gene>
<dbReference type="Proteomes" id="UP000516305">
    <property type="component" value="Chromosome"/>
</dbReference>
<keyword evidence="2" id="KW-1185">Reference proteome</keyword>